<name>A0ABP0JV97_9DINO</name>
<evidence type="ECO:0000256" key="2">
    <source>
        <dbReference type="ARBA" id="ARBA00006375"/>
    </source>
</evidence>
<evidence type="ECO:0000256" key="9">
    <source>
        <dbReference type="RuleBase" id="RU000488"/>
    </source>
</evidence>
<dbReference type="PROSITE" id="PS50920">
    <property type="entry name" value="SOLCAR"/>
    <property type="match status" value="3"/>
</dbReference>
<gene>
    <name evidence="10" type="ORF">CCMP2556_LOCUS13050</name>
</gene>
<comment type="caution">
    <text evidence="10">The sequence shown here is derived from an EMBL/GenBank/DDBJ whole genome shotgun (WGS) entry which is preliminary data.</text>
</comment>
<keyword evidence="6" id="KW-1133">Transmembrane helix</keyword>
<keyword evidence="4 8" id="KW-0812">Transmembrane</keyword>
<dbReference type="InterPro" id="IPR018108">
    <property type="entry name" value="MCP_transmembrane"/>
</dbReference>
<evidence type="ECO:0000256" key="4">
    <source>
        <dbReference type="ARBA" id="ARBA00022692"/>
    </source>
</evidence>
<evidence type="ECO:0000256" key="8">
    <source>
        <dbReference type="PROSITE-ProRule" id="PRU00282"/>
    </source>
</evidence>
<dbReference type="SUPFAM" id="SSF103506">
    <property type="entry name" value="Mitochondrial carrier"/>
    <property type="match status" value="1"/>
</dbReference>
<dbReference type="EMBL" id="CAXAMN010006535">
    <property type="protein sequence ID" value="CAK9017904.1"/>
    <property type="molecule type" value="Genomic_DNA"/>
</dbReference>
<organism evidence="10 11">
    <name type="scientific">Durusdinium trenchii</name>
    <dbReference type="NCBI Taxonomy" id="1381693"/>
    <lineage>
        <taxon>Eukaryota</taxon>
        <taxon>Sar</taxon>
        <taxon>Alveolata</taxon>
        <taxon>Dinophyceae</taxon>
        <taxon>Suessiales</taxon>
        <taxon>Symbiodiniaceae</taxon>
        <taxon>Durusdinium</taxon>
    </lineage>
</organism>
<dbReference type="InterPro" id="IPR023395">
    <property type="entry name" value="MCP_dom_sf"/>
</dbReference>
<evidence type="ECO:0000256" key="3">
    <source>
        <dbReference type="ARBA" id="ARBA00022448"/>
    </source>
</evidence>
<feature type="repeat" description="Solcar" evidence="8">
    <location>
        <begin position="103"/>
        <end position="181"/>
    </location>
</feature>
<evidence type="ECO:0000313" key="10">
    <source>
        <dbReference type="EMBL" id="CAK9017904.1"/>
    </source>
</evidence>
<keyword evidence="11" id="KW-1185">Reference proteome</keyword>
<dbReference type="Proteomes" id="UP001642484">
    <property type="component" value="Unassembled WGS sequence"/>
</dbReference>
<feature type="repeat" description="Solcar" evidence="8">
    <location>
        <begin position="190"/>
        <end position="268"/>
    </location>
</feature>
<dbReference type="InterPro" id="IPR050391">
    <property type="entry name" value="Mito_Metabolite_Transporter"/>
</dbReference>
<comment type="subcellular location">
    <subcellularLocation>
        <location evidence="1">Membrane</location>
        <topology evidence="1">Multi-pass membrane protein</topology>
    </subcellularLocation>
</comment>
<protein>
    <recommendedName>
        <fullName evidence="12">Mitochondrial carrier protein</fullName>
    </recommendedName>
</protein>
<keyword evidence="5" id="KW-0677">Repeat</keyword>
<evidence type="ECO:0000313" key="11">
    <source>
        <dbReference type="Proteomes" id="UP001642484"/>
    </source>
</evidence>
<sequence length="293" mass="31517">MASHPGRKLSVTENLFASGAAVVGATILTHPIDVVKVQLQMAEKSCAKADSFSATRFVSFWAKFQHRQGVGALFSGLQAASLRAATYGSVRIGLCEPLQEKAGRSGGALLAGVLATVVGNPFEVLKVRLQAEPGRGELQVLRDMLKTEGCLVLASGFGWAATRSSLLTLSQVVPYAHAKTALQQWCGFSEGGALHVAASLMAGLVTTTVTAPVDVLKTKAMSSAESDVSAMLRAHGPFVFFKGWLANYVRLGPQTLFIFVFYEQARHLVECRMQFRMRFDDNAMALPEGNRHK</sequence>
<proteinExistence type="inferred from homology"/>
<dbReference type="Gene3D" id="1.50.40.10">
    <property type="entry name" value="Mitochondrial carrier domain"/>
    <property type="match status" value="1"/>
</dbReference>
<evidence type="ECO:0000256" key="5">
    <source>
        <dbReference type="ARBA" id="ARBA00022737"/>
    </source>
</evidence>
<evidence type="ECO:0000256" key="6">
    <source>
        <dbReference type="ARBA" id="ARBA00022989"/>
    </source>
</evidence>
<comment type="similarity">
    <text evidence="2 9">Belongs to the mitochondrial carrier (TC 2.A.29) family.</text>
</comment>
<keyword evidence="3 9" id="KW-0813">Transport</keyword>
<feature type="repeat" description="Solcar" evidence="8">
    <location>
        <begin position="13"/>
        <end position="101"/>
    </location>
</feature>
<reference evidence="10 11" key="1">
    <citation type="submission" date="2024-02" db="EMBL/GenBank/DDBJ databases">
        <authorList>
            <person name="Chen Y."/>
            <person name="Shah S."/>
            <person name="Dougan E. K."/>
            <person name="Thang M."/>
            <person name="Chan C."/>
        </authorList>
    </citation>
    <scope>NUCLEOTIDE SEQUENCE [LARGE SCALE GENOMIC DNA]</scope>
</reference>
<evidence type="ECO:0000256" key="7">
    <source>
        <dbReference type="ARBA" id="ARBA00023136"/>
    </source>
</evidence>
<accession>A0ABP0JV97</accession>
<keyword evidence="7 8" id="KW-0472">Membrane</keyword>
<evidence type="ECO:0000256" key="1">
    <source>
        <dbReference type="ARBA" id="ARBA00004141"/>
    </source>
</evidence>
<dbReference type="PANTHER" id="PTHR45618">
    <property type="entry name" value="MITOCHONDRIAL DICARBOXYLATE CARRIER-RELATED"/>
    <property type="match status" value="1"/>
</dbReference>
<dbReference type="Pfam" id="PF00153">
    <property type="entry name" value="Mito_carr"/>
    <property type="match status" value="3"/>
</dbReference>
<evidence type="ECO:0008006" key="12">
    <source>
        <dbReference type="Google" id="ProtNLM"/>
    </source>
</evidence>